<reference evidence="4 5" key="1">
    <citation type="journal article" date="2019" name="Int. J. Syst. Evol. Microbiol.">
        <title>The Global Catalogue of Microorganisms (GCM) 10K type strain sequencing project: providing services to taxonomists for standard genome sequencing and annotation.</title>
        <authorList>
            <consortium name="The Broad Institute Genomics Platform"/>
            <consortium name="The Broad Institute Genome Sequencing Center for Infectious Disease"/>
            <person name="Wu L."/>
            <person name="Ma J."/>
        </authorList>
    </citation>
    <scope>NUCLEOTIDE SEQUENCE [LARGE SCALE GENOMIC DNA]</scope>
    <source>
        <strain evidence="4 5">JCM 16001</strain>
    </source>
</reference>
<dbReference type="InterPro" id="IPR050491">
    <property type="entry name" value="AmpC-like"/>
</dbReference>
<evidence type="ECO:0000313" key="4">
    <source>
        <dbReference type="EMBL" id="GAA1692660.1"/>
    </source>
</evidence>
<dbReference type="InterPro" id="IPR012338">
    <property type="entry name" value="Beta-lactam/transpept-like"/>
</dbReference>
<gene>
    <name evidence="4" type="ORF">GCM10009830_45560</name>
</gene>
<dbReference type="Gene3D" id="3.40.710.10">
    <property type="entry name" value="DD-peptidase/beta-lactamase superfamily"/>
    <property type="match status" value="1"/>
</dbReference>
<feature type="transmembrane region" description="Helical" evidence="1">
    <location>
        <begin position="575"/>
        <end position="598"/>
    </location>
</feature>
<evidence type="ECO:0000259" key="3">
    <source>
        <dbReference type="Pfam" id="PF00144"/>
    </source>
</evidence>
<keyword evidence="5" id="KW-1185">Reference proteome</keyword>
<feature type="chain" id="PRO_5047047700" description="Beta-lactamase-related domain-containing protein" evidence="2">
    <location>
        <begin position="26"/>
        <end position="632"/>
    </location>
</feature>
<sequence length="632" mass="64428">MHKPAPLLVAALAASALLLAPPVAAHPGPAPAATAQTGTAAELVETRIADLLAEQEVPGAAAALVVDGEPVLTAAYGEAVVGEADFTTGTAYYTGSVAKLFTTAAALRLVGEGALDLDADVNDVLTDVEVPDTFPGEPVTLRHLLTHTSGFEDRIAGWARWEPGEMPTLAEFAAEEMPERLRAPGTVTAYNNYDMALAGLLVEDASGQPYADYVAEHVFAPLGMDDTAAVREEPAKGPDAAEGYRFADGRQVPTAGRLAPATPAGPGVLTTADDMSAFMTALATGDPRLGEGVAAQMTTRQSGMDDRMPGMGFSFQELAGPGDGVWFKAGDLSGFHTSLAVVPDLGVAVHVAVNGDGKDAAATVAAAEAIVHDVLAGLGALPAAPERQAAQDDLDAYAGEYTSVRTTRSDFTELTRVFSPVTVEAAGGGLTTTGLSGDPAVAEQHWTPVGDGLFQEEDGTATIAFTADGYLLTSMSPTTAYEPVPWYDATALHLAALAFGALVLTAGFLALTATGIARAFRRGERKPALRTATAWAAWLLGGTAAAVLVLLATAVADGNLLVQQVVTGAGVLPAVLGLSYAAVGLAAAVLVLYTAAAAKRQWTARTATGQGLVVLGGLAFAAVLVSLNLAAF</sequence>
<keyword evidence="1" id="KW-0812">Transmembrane</keyword>
<dbReference type="PANTHER" id="PTHR46825:SF9">
    <property type="entry name" value="BETA-LACTAMASE-RELATED DOMAIN-CONTAINING PROTEIN"/>
    <property type="match status" value="1"/>
</dbReference>
<dbReference type="Proteomes" id="UP001499851">
    <property type="component" value="Unassembled WGS sequence"/>
</dbReference>
<feature type="transmembrane region" description="Helical" evidence="1">
    <location>
        <begin position="494"/>
        <end position="520"/>
    </location>
</feature>
<protein>
    <recommendedName>
        <fullName evidence="3">Beta-lactamase-related domain-containing protein</fullName>
    </recommendedName>
</protein>
<accession>A0ABN2HSB9</accession>
<dbReference type="InterPro" id="IPR001466">
    <property type="entry name" value="Beta-lactam-related"/>
</dbReference>
<dbReference type="PANTHER" id="PTHR46825">
    <property type="entry name" value="D-ALANYL-D-ALANINE-CARBOXYPEPTIDASE/ENDOPEPTIDASE AMPH"/>
    <property type="match status" value="1"/>
</dbReference>
<dbReference type="Pfam" id="PF00144">
    <property type="entry name" value="Beta-lactamase"/>
    <property type="match status" value="1"/>
</dbReference>
<evidence type="ECO:0000256" key="1">
    <source>
        <dbReference type="SAM" id="Phobius"/>
    </source>
</evidence>
<evidence type="ECO:0000313" key="5">
    <source>
        <dbReference type="Proteomes" id="UP001499851"/>
    </source>
</evidence>
<proteinExistence type="predicted"/>
<feature type="signal peptide" evidence="2">
    <location>
        <begin position="1"/>
        <end position="25"/>
    </location>
</feature>
<keyword evidence="1" id="KW-0472">Membrane</keyword>
<keyword evidence="2" id="KW-0732">Signal</keyword>
<dbReference type="SUPFAM" id="SSF56601">
    <property type="entry name" value="beta-lactamase/transpeptidase-like"/>
    <property type="match status" value="1"/>
</dbReference>
<name>A0ABN2HSB9_9ACTN</name>
<dbReference type="RefSeq" id="WP_344491676.1">
    <property type="nucleotide sequence ID" value="NZ_BAAAQF010000026.1"/>
</dbReference>
<feature type="transmembrane region" description="Helical" evidence="1">
    <location>
        <begin position="532"/>
        <end position="555"/>
    </location>
</feature>
<dbReference type="EMBL" id="BAAAQF010000026">
    <property type="protein sequence ID" value="GAA1692660.1"/>
    <property type="molecule type" value="Genomic_DNA"/>
</dbReference>
<keyword evidence="1" id="KW-1133">Transmembrane helix</keyword>
<feature type="domain" description="Beta-lactamase-related" evidence="3">
    <location>
        <begin position="45"/>
        <end position="364"/>
    </location>
</feature>
<comment type="caution">
    <text evidence="4">The sequence shown here is derived from an EMBL/GenBank/DDBJ whole genome shotgun (WGS) entry which is preliminary data.</text>
</comment>
<feature type="transmembrane region" description="Helical" evidence="1">
    <location>
        <begin position="610"/>
        <end position="631"/>
    </location>
</feature>
<evidence type="ECO:0000256" key="2">
    <source>
        <dbReference type="SAM" id="SignalP"/>
    </source>
</evidence>
<organism evidence="4 5">
    <name type="scientific">Glycomyces endophyticus</name>
    <dbReference type="NCBI Taxonomy" id="480996"/>
    <lineage>
        <taxon>Bacteria</taxon>
        <taxon>Bacillati</taxon>
        <taxon>Actinomycetota</taxon>
        <taxon>Actinomycetes</taxon>
        <taxon>Glycomycetales</taxon>
        <taxon>Glycomycetaceae</taxon>
        <taxon>Glycomyces</taxon>
    </lineage>
</organism>